<dbReference type="Pfam" id="PF04307">
    <property type="entry name" value="YdjM"/>
    <property type="match status" value="1"/>
</dbReference>
<organism evidence="2 3">
    <name type="scientific">Desulfofervidus auxilii</name>
    <dbReference type="NCBI Taxonomy" id="1621989"/>
    <lineage>
        <taxon>Bacteria</taxon>
        <taxon>Pseudomonadati</taxon>
        <taxon>Thermodesulfobacteriota</taxon>
        <taxon>Candidatus Desulfofervidia</taxon>
        <taxon>Candidatus Desulfofervidales</taxon>
        <taxon>Candidatus Desulfofervidaceae</taxon>
        <taxon>Candidatus Desulfofervidus</taxon>
    </lineage>
</organism>
<dbReference type="PANTHER" id="PTHR40031:SF1">
    <property type="entry name" value="MEMBRANE-BOUND METAL-DEPENDENT HYDROLASE"/>
    <property type="match status" value="1"/>
</dbReference>
<keyword evidence="1" id="KW-0472">Membrane</keyword>
<name>A0A7U4THX0_DESA2</name>
<accession>A0A7U4THX0</accession>
<proteinExistence type="predicted"/>
<reference evidence="2 3" key="1">
    <citation type="submission" date="2015-10" db="EMBL/GenBank/DDBJ databases">
        <title>Candidatus Desulfofervidus auxilii, a hydrogenotrophic sulfate-reducing bacterium involved in the thermophilic anaerobic oxidation of methane.</title>
        <authorList>
            <person name="Krukenberg V."/>
            <person name="Richter M."/>
            <person name="Wegener G."/>
        </authorList>
    </citation>
    <scope>NUCLEOTIDE SEQUENCE [LARGE SCALE GENOMIC DNA]</scope>
    <source>
        <strain evidence="2 3">HS1</strain>
    </source>
</reference>
<dbReference type="InterPro" id="IPR053170">
    <property type="entry name" value="Transcription_regulator"/>
</dbReference>
<dbReference type="InterPro" id="IPR007404">
    <property type="entry name" value="YdjM-like"/>
</dbReference>
<evidence type="ECO:0000313" key="2">
    <source>
        <dbReference type="EMBL" id="AMM41349.1"/>
    </source>
</evidence>
<evidence type="ECO:0000256" key="1">
    <source>
        <dbReference type="SAM" id="Phobius"/>
    </source>
</evidence>
<dbReference type="PANTHER" id="PTHR40031">
    <property type="entry name" value="HYPOTHETICAL MEMBRANE SPANNING PROTEIN"/>
    <property type="match status" value="1"/>
</dbReference>
<feature type="transmembrane region" description="Helical" evidence="1">
    <location>
        <begin position="56"/>
        <end position="74"/>
    </location>
</feature>
<evidence type="ECO:0000313" key="3">
    <source>
        <dbReference type="Proteomes" id="UP000070560"/>
    </source>
</evidence>
<feature type="transmembrane region" description="Helical" evidence="1">
    <location>
        <begin position="120"/>
        <end position="140"/>
    </location>
</feature>
<keyword evidence="1" id="KW-0812">Transmembrane</keyword>
<dbReference type="KEGG" id="daw:HS1_001553"/>
<sequence>MEPITHFLTGYHLSNLWPSSLKYSRRAVILGALFPDIDHILIILHKEYYLLYHRTFTHSILTAPLFAFFLAFIFKMKHKNGVFSSYFFLVLIGILSHLALDLVVPYGIKLFYPFGQWSYLSWSYVIDIVILGLLIFPLLFQKLKDFQAQKTSLISLILVLSFLLFRGYLHNQTLNHFHQLYPTSLKIGIMPTPFSPFKWKVIVEKQNAYQYFEFGWFKKQKLHPKVFLKNQEITPPINTLPLVKTFLNWAQFPWVQKESNAVFYLRDLRFYHPQRFLLTVRLVLNKGKIKEEFVLTEPCLASINSR</sequence>
<dbReference type="OrthoDB" id="9781927at2"/>
<dbReference type="EMBL" id="CP013015">
    <property type="protein sequence ID" value="AMM41349.1"/>
    <property type="molecule type" value="Genomic_DNA"/>
</dbReference>
<keyword evidence="3" id="KW-1185">Reference proteome</keyword>
<feature type="transmembrane region" description="Helical" evidence="1">
    <location>
        <begin position="152"/>
        <end position="169"/>
    </location>
</feature>
<protein>
    <submittedName>
        <fullName evidence="2">Membrane-bound metal-dependent hydrolase</fullName>
    </submittedName>
</protein>
<dbReference type="Proteomes" id="UP000070560">
    <property type="component" value="Chromosome"/>
</dbReference>
<keyword evidence="1" id="KW-1133">Transmembrane helix</keyword>
<dbReference type="GO" id="GO:0016787">
    <property type="term" value="F:hydrolase activity"/>
    <property type="evidence" value="ECO:0007669"/>
    <property type="project" value="UniProtKB-KW"/>
</dbReference>
<gene>
    <name evidence="2" type="ORF">HS1_001553</name>
</gene>
<feature type="transmembrane region" description="Helical" evidence="1">
    <location>
        <begin position="86"/>
        <end position="108"/>
    </location>
</feature>
<keyword evidence="2" id="KW-0378">Hydrolase</keyword>
<dbReference type="RefSeq" id="WP_066063291.1">
    <property type="nucleotide sequence ID" value="NZ_CP013015.1"/>
</dbReference>
<dbReference type="AlphaFoldDB" id="A0A7U4THX0"/>